<feature type="compositionally biased region" description="Basic and acidic residues" evidence="1">
    <location>
        <begin position="511"/>
        <end position="523"/>
    </location>
</feature>
<protein>
    <submittedName>
        <fullName evidence="2">Uncharacterized protein</fullName>
    </submittedName>
</protein>
<sequence>MDSIIPLGQKITLVEYMILFGVDNRPPMFDKDLPLIWPTIEENRVTRTKKYAKLSIVEKIQADCDMKATNMILQEVPQIQKTMPLLKMAGSEYNKFRGDKDKVILVLVIRVMLLVLGETMQVDRQGLLNTTTVKVKDIWLGNALSLSDQGMQHDIGIPNGQAVQIIILNNAALWTEDLYTYDSDFDDVSNAKVVLMANISNYGSDVISEKAQQIKPTLYDDIFIPDKHVAMPVIDDEETLILEEEKDFRKLFVPQQELSAEQAFWYHMSNPFTKSSAASPVKMEAPKELPKVMMPTNCSMECLNEIGLLCKFRFKLEMLLESVNSALKHVEELLNDINNRSVSSEGSIRVEDHFSGLEAETKETKEKSQKDDDVLYSVAAESKHSIVPHLEYDLTDKDIHEDLFKIIKYLCEEISTRVATRNEGESDGSPGVDSVTFNNVKQGKPTCNGNDSVSLKRVDSSKVIMVNGGTLPKEDGSRVETDVKNTGIRDKAPAIGVVNDNVLPRSSTELSGRDTTPRPRNVHDDALVTYGHVRKFVAISIERE</sequence>
<dbReference type="AlphaFoldDB" id="A0A6L2P4E4"/>
<evidence type="ECO:0000313" key="2">
    <source>
        <dbReference type="EMBL" id="GEU93338.1"/>
    </source>
</evidence>
<dbReference type="EMBL" id="BKCJ010010831">
    <property type="protein sequence ID" value="GEU93338.1"/>
    <property type="molecule type" value="Genomic_DNA"/>
</dbReference>
<comment type="caution">
    <text evidence="2">The sequence shown here is derived from an EMBL/GenBank/DDBJ whole genome shotgun (WGS) entry which is preliminary data.</text>
</comment>
<name>A0A6L2P4E4_TANCI</name>
<feature type="region of interest" description="Disordered" evidence="1">
    <location>
        <begin position="421"/>
        <end position="445"/>
    </location>
</feature>
<reference evidence="2" key="1">
    <citation type="journal article" date="2019" name="Sci. Rep.">
        <title>Draft genome of Tanacetum cinerariifolium, the natural source of mosquito coil.</title>
        <authorList>
            <person name="Yamashiro T."/>
            <person name="Shiraishi A."/>
            <person name="Satake H."/>
            <person name="Nakayama K."/>
        </authorList>
    </citation>
    <scope>NUCLEOTIDE SEQUENCE</scope>
</reference>
<feature type="region of interest" description="Disordered" evidence="1">
    <location>
        <begin position="504"/>
        <end position="523"/>
    </location>
</feature>
<gene>
    <name evidence="2" type="ORF">Tci_065316</name>
</gene>
<proteinExistence type="predicted"/>
<accession>A0A6L2P4E4</accession>
<evidence type="ECO:0000256" key="1">
    <source>
        <dbReference type="SAM" id="MobiDB-lite"/>
    </source>
</evidence>
<feature type="compositionally biased region" description="Polar residues" evidence="1">
    <location>
        <begin position="435"/>
        <end position="445"/>
    </location>
</feature>
<organism evidence="2">
    <name type="scientific">Tanacetum cinerariifolium</name>
    <name type="common">Dalmatian daisy</name>
    <name type="synonym">Chrysanthemum cinerariifolium</name>
    <dbReference type="NCBI Taxonomy" id="118510"/>
    <lineage>
        <taxon>Eukaryota</taxon>
        <taxon>Viridiplantae</taxon>
        <taxon>Streptophyta</taxon>
        <taxon>Embryophyta</taxon>
        <taxon>Tracheophyta</taxon>
        <taxon>Spermatophyta</taxon>
        <taxon>Magnoliopsida</taxon>
        <taxon>eudicotyledons</taxon>
        <taxon>Gunneridae</taxon>
        <taxon>Pentapetalae</taxon>
        <taxon>asterids</taxon>
        <taxon>campanulids</taxon>
        <taxon>Asterales</taxon>
        <taxon>Asteraceae</taxon>
        <taxon>Asteroideae</taxon>
        <taxon>Anthemideae</taxon>
        <taxon>Anthemidinae</taxon>
        <taxon>Tanacetum</taxon>
    </lineage>
</organism>